<protein>
    <submittedName>
        <fullName evidence="1">Uncharacterized protein</fullName>
    </submittedName>
</protein>
<name>A0A0F9G479_9ZZZZ</name>
<dbReference type="AlphaFoldDB" id="A0A0F9G479"/>
<gene>
    <name evidence="1" type="ORF">LCGC14_1874330</name>
</gene>
<dbReference type="EMBL" id="LAZR01019177">
    <property type="protein sequence ID" value="KKL93473.1"/>
    <property type="molecule type" value="Genomic_DNA"/>
</dbReference>
<comment type="caution">
    <text evidence="1">The sequence shown here is derived from an EMBL/GenBank/DDBJ whole genome shotgun (WGS) entry which is preliminary data.</text>
</comment>
<sequence>MLDSRTEMLKMVLDLRLNELPNLLLNTKNGMKKVWKYQDDHTFLYGWCIGRLENILYRELRDSGGTMTTDEDWFIIRDLLELRRQQITKIIDDVLTN</sequence>
<organism evidence="1">
    <name type="scientific">marine sediment metagenome</name>
    <dbReference type="NCBI Taxonomy" id="412755"/>
    <lineage>
        <taxon>unclassified sequences</taxon>
        <taxon>metagenomes</taxon>
        <taxon>ecological metagenomes</taxon>
    </lineage>
</organism>
<accession>A0A0F9G479</accession>
<reference evidence="1" key="1">
    <citation type="journal article" date="2015" name="Nature">
        <title>Complex archaea that bridge the gap between prokaryotes and eukaryotes.</title>
        <authorList>
            <person name="Spang A."/>
            <person name="Saw J.H."/>
            <person name="Jorgensen S.L."/>
            <person name="Zaremba-Niedzwiedzka K."/>
            <person name="Martijn J."/>
            <person name="Lind A.E."/>
            <person name="van Eijk R."/>
            <person name="Schleper C."/>
            <person name="Guy L."/>
            <person name="Ettema T.J."/>
        </authorList>
    </citation>
    <scope>NUCLEOTIDE SEQUENCE</scope>
</reference>
<proteinExistence type="predicted"/>
<evidence type="ECO:0000313" key="1">
    <source>
        <dbReference type="EMBL" id="KKL93473.1"/>
    </source>
</evidence>